<proteinExistence type="predicted"/>
<accession>A0A2P8DHI7</accession>
<comment type="caution">
    <text evidence="1">The sequence shown here is derived from an EMBL/GenBank/DDBJ whole genome shotgun (WGS) entry which is preliminary data.</text>
</comment>
<dbReference type="AlphaFoldDB" id="A0A2P8DHI7"/>
<sequence length="62" mass="6928">MEHTPSKKTEAEYHPYAECLEEGCGWRAEMSPAARDAAKHHVRAPGHHAHVVTTKVALWGPR</sequence>
<evidence type="ECO:0000313" key="2">
    <source>
        <dbReference type="Proteomes" id="UP000243528"/>
    </source>
</evidence>
<evidence type="ECO:0000313" key="1">
    <source>
        <dbReference type="EMBL" id="PSK96671.1"/>
    </source>
</evidence>
<keyword evidence="2" id="KW-1185">Reference proteome</keyword>
<name>A0A2P8DHI7_9ACTN</name>
<dbReference type="Proteomes" id="UP000243528">
    <property type="component" value="Unassembled WGS sequence"/>
</dbReference>
<gene>
    <name evidence="1" type="ORF">CLV30_12553</name>
</gene>
<dbReference type="EMBL" id="PYGE01000025">
    <property type="protein sequence ID" value="PSK96671.1"/>
    <property type="molecule type" value="Genomic_DNA"/>
</dbReference>
<organism evidence="1 2">
    <name type="scientific">Haloactinopolyspora alba</name>
    <dbReference type="NCBI Taxonomy" id="648780"/>
    <lineage>
        <taxon>Bacteria</taxon>
        <taxon>Bacillati</taxon>
        <taxon>Actinomycetota</taxon>
        <taxon>Actinomycetes</taxon>
        <taxon>Jiangellales</taxon>
        <taxon>Jiangellaceae</taxon>
        <taxon>Haloactinopolyspora</taxon>
    </lineage>
</organism>
<reference evidence="1 2" key="1">
    <citation type="submission" date="2018-03" db="EMBL/GenBank/DDBJ databases">
        <title>Genomic Encyclopedia of Archaeal and Bacterial Type Strains, Phase II (KMG-II): from individual species to whole genera.</title>
        <authorList>
            <person name="Goeker M."/>
        </authorList>
    </citation>
    <scope>NUCLEOTIDE SEQUENCE [LARGE SCALE GENOMIC DNA]</scope>
    <source>
        <strain evidence="1 2">DSM 45211</strain>
    </source>
</reference>
<protein>
    <submittedName>
        <fullName evidence="1">Uncharacterized protein</fullName>
    </submittedName>
</protein>